<sequence>MWNVVNKYALVTTREDNAELSNVTVENLLTSEADIDIGENESTSEEFDEEFDIINSIDELQTENIQLPEDLD</sequence>
<dbReference type="AlphaFoldDB" id="A0A9D4QS84"/>
<reference evidence="1" key="2">
    <citation type="submission" date="2020-11" db="EMBL/GenBank/DDBJ databases">
        <authorList>
            <person name="McCartney M.A."/>
            <person name="Auch B."/>
            <person name="Kono T."/>
            <person name="Mallez S."/>
            <person name="Becker A."/>
            <person name="Gohl D.M."/>
            <person name="Silverstein K.A.T."/>
            <person name="Koren S."/>
            <person name="Bechman K.B."/>
            <person name="Herman A."/>
            <person name="Abrahante J.E."/>
            <person name="Garbe J."/>
        </authorList>
    </citation>
    <scope>NUCLEOTIDE SEQUENCE</scope>
    <source>
        <strain evidence="1">Duluth1</strain>
        <tissue evidence="1">Whole animal</tissue>
    </source>
</reference>
<organism evidence="1 2">
    <name type="scientific">Dreissena polymorpha</name>
    <name type="common">Zebra mussel</name>
    <name type="synonym">Mytilus polymorpha</name>
    <dbReference type="NCBI Taxonomy" id="45954"/>
    <lineage>
        <taxon>Eukaryota</taxon>
        <taxon>Metazoa</taxon>
        <taxon>Spiralia</taxon>
        <taxon>Lophotrochozoa</taxon>
        <taxon>Mollusca</taxon>
        <taxon>Bivalvia</taxon>
        <taxon>Autobranchia</taxon>
        <taxon>Heteroconchia</taxon>
        <taxon>Euheterodonta</taxon>
        <taxon>Imparidentia</taxon>
        <taxon>Neoheterodontei</taxon>
        <taxon>Myida</taxon>
        <taxon>Dreissenoidea</taxon>
        <taxon>Dreissenidae</taxon>
        <taxon>Dreissena</taxon>
    </lineage>
</organism>
<protein>
    <submittedName>
        <fullName evidence="1">Uncharacterized protein</fullName>
    </submittedName>
</protein>
<reference evidence="1" key="1">
    <citation type="journal article" date="2019" name="bioRxiv">
        <title>The Genome of the Zebra Mussel, Dreissena polymorpha: A Resource for Invasive Species Research.</title>
        <authorList>
            <person name="McCartney M.A."/>
            <person name="Auch B."/>
            <person name="Kono T."/>
            <person name="Mallez S."/>
            <person name="Zhang Y."/>
            <person name="Obille A."/>
            <person name="Becker A."/>
            <person name="Abrahante J.E."/>
            <person name="Garbe J."/>
            <person name="Badalamenti J.P."/>
            <person name="Herman A."/>
            <person name="Mangelson H."/>
            <person name="Liachko I."/>
            <person name="Sullivan S."/>
            <person name="Sone E.D."/>
            <person name="Koren S."/>
            <person name="Silverstein K.A.T."/>
            <person name="Beckman K.B."/>
            <person name="Gohl D.M."/>
        </authorList>
    </citation>
    <scope>NUCLEOTIDE SEQUENCE</scope>
    <source>
        <strain evidence="1">Duluth1</strain>
        <tissue evidence="1">Whole animal</tissue>
    </source>
</reference>
<dbReference type="Proteomes" id="UP000828390">
    <property type="component" value="Unassembled WGS sequence"/>
</dbReference>
<keyword evidence="2" id="KW-1185">Reference proteome</keyword>
<name>A0A9D4QS84_DREPO</name>
<evidence type="ECO:0000313" key="2">
    <source>
        <dbReference type="Proteomes" id="UP000828390"/>
    </source>
</evidence>
<comment type="caution">
    <text evidence="1">The sequence shown here is derived from an EMBL/GenBank/DDBJ whole genome shotgun (WGS) entry which is preliminary data.</text>
</comment>
<evidence type="ECO:0000313" key="1">
    <source>
        <dbReference type="EMBL" id="KAH3841499.1"/>
    </source>
</evidence>
<proteinExistence type="predicted"/>
<gene>
    <name evidence="1" type="ORF">DPMN_114964</name>
</gene>
<dbReference type="EMBL" id="JAIWYP010000004">
    <property type="protein sequence ID" value="KAH3841499.1"/>
    <property type="molecule type" value="Genomic_DNA"/>
</dbReference>
<accession>A0A9D4QS84</accession>